<feature type="transmembrane region" description="Helical" evidence="8">
    <location>
        <begin position="348"/>
        <end position="367"/>
    </location>
</feature>
<dbReference type="AlphaFoldDB" id="A0AAJ0DCZ4"/>
<feature type="transmembrane region" description="Helical" evidence="8">
    <location>
        <begin position="93"/>
        <end position="114"/>
    </location>
</feature>
<protein>
    <recommendedName>
        <fullName evidence="9">Sodium/calcium exchanger membrane region domain-containing protein</fullName>
    </recommendedName>
</protein>
<keyword evidence="3" id="KW-0813">Transport</keyword>
<dbReference type="PANTHER" id="PTHR31503:SF20">
    <property type="entry name" value="CA(2+)_H(+) EXCHANGER, PUTATIVE (EUROFUNG)-RELATED"/>
    <property type="match status" value="1"/>
</dbReference>
<dbReference type="EMBL" id="JAWDJX010000025">
    <property type="protein sequence ID" value="KAK3051513.1"/>
    <property type="molecule type" value="Genomic_DNA"/>
</dbReference>
<evidence type="ECO:0000256" key="6">
    <source>
        <dbReference type="ARBA" id="ARBA00023065"/>
    </source>
</evidence>
<feature type="transmembrane region" description="Helical" evidence="8">
    <location>
        <begin position="34"/>
        <end position="53"/>
    </location>
</feature>
<dbReference type="GO" id="GO:0000329">
    <property type="term" value="C:fungal-type vacuole membrane"/>
    <property type="evidence" value="ECO:0007669"/>
    <property type="project" value="TreeGrafter"/>
</dbReference>
<evidence type="ECO:0000256" key="2">
    <source>
        <dbReference type="ARBA" id="ARBA00008170"/>
    </source>
</evidence>
<feature type="transmembrane region" description="Helical" evidence="8">
    <location>
        <begin position="307"/>
        <end position="328"/>
    </location>
</feature>
<organism evidence="10 11">
    <name type="scientific">Extremus antarcticus</name>
    <dbReference type="NCBI Taxonomy" id="702011"/>
    <lineage>
        <taxon>Eukaryota</taxon>
        <taxon>Fungi</taxon>
        <taxon>Dikarya</taxon>
        <taxon>Ascomycota</taxon>
        <taxon>Pezizomycotina</taxon>
        <taxon>Dothideomycetes</taxon>
        <taxon>Dothideomycetidae</taxon>
        <taxon>Mycosphaerellales</taxon>
        <taxon>Extremaceae</taxon>
        <taxon>Extremus</taxon>
    </lineage>
</organism>
<dbReference type="GO" id="GO:0012505">
    <property type="term" value="C:endomembrane system"/>
    <property type="evidence" value="ECO:0007669"/>
    <property type="project" value="UniProtKB-SubCell"/>
</dbReference>
<dbReference type="Pfam" id="PF01699">
    <property type="entry name" value="Na_Ca_ex"/>
    <property type="match status" value="2"/>
</dbReference>
<comment type="subcellular location">
    <subcellularLocation>
        <location evidence="1">Endomembrane system</location>
        <topology evidence="1">Multi-pass membrane protein</topology>
    </subcellularLocation>
</comment>
<proteinExistence type="inferred from homology"/>
<feature type="transmembrane region" description="Helical" evidence="8">
    <location>
        <begin position="60"/>
        <end position="81"/>
    </location>
</feature>
<feature type="transmembrane region" description="Helical" evidence="8">
    <location>
        <begin position="195"/>
        <end position="213"/>
    </location>
</feature>
<gene>
    <name evidence="10" type="ORF">LTR09_007168</name>
</gene>
<keyword evidence="5 8" id="KW-1133">Transmembrane helix</keyword>
<dbReference type="GO" id="GO:0006874">
    <property type="term" value="P:intracellular calcium ion homeostasis"/>
    <property type="evidence" value="ECO:0007669"/>
    <property type="project" value="TreeGrafter"/>
</dbReference>
<evidence type="ECO:0000256" key="1">
    <source>
        <dbReference type="ARBA" id="ARBA00004127"/>
    </source>
</evidence>
<keyword evidence="4 8" id="KW-0812">Transmembrane</keyword>
<evidence type="ECO:0000313" key="10">
    <source>
        <dbReference type="EMBL" id="KAK3051513.1"/>
    </source>
</evidence>
<dbReference type="InterPro" id="IPR004837">
    <property type="entry name" value="NaCa_Exmemb"/>
</dbReference>
<evidence type="ECO:0000259" key="9">
    <source>
        <dbReference type="Pfam" id="PF01699"/>
    </source>
</evidence>
<feature type="transmembrane region" description="Helical" evidence="8">
    <location>
        <begin position="276"/>
        <end position="295"/>
    </location>
</feature>
<evidence type="ECO:0000256" key="5">
    <source>
        <dbReference type="ARBA" id="ARBA00022989"/>
    </source>
</evidence>
<dbReference type="Proteomes" id="UP001271007">
    <property type="component" value="Unassembled WGS sequence"/>
</dbReference>
<feature type="transmembrane region" description="Helical" evidence="8">
    <location>
        <begin position="164"/>
        <end position="183"/>
    </location>
</feature>
<keyword evidence="11" id="KW-1185">Reference proteome</keyword>
<dbReference type="Gene3D" id="1.20.1420.30">
    <property type="entry name" value="NCX, central ion-binding region"/>
    <property type="match status" value="1"/>
</dbReference>
<name>A0AAJ0DCZ4_9PEZI</name>
<keyword evidence="6" id="KW-0406">Ion transport</keyword>
<dbReference type="PANTHER" id="PTHR31503">
    <property type="entry name" value="VACUOLAR CALCIUM ION TRANSPORTER"/>
    <property type="match status" value="1"/>
</dbReference>
<evidence type="ECO:0000313" key="11">
    <source>
        <dbReference type="Proteomes" id="UP001271007"/>
    </source>
</evidence>
<feature type="domain" description="Sodium/calcium exchanger membrane region" evidence="9">
    <location>
        <begin position="61"/>
        <end position="213"/>
    </location>
</feature>
<comment type="similarity">
    <text evidence="2">Belongs to the Ca(2+):cation antiporter (CaCA) (TC 2.A.19) family.</text>
</comment>
<sequence>MVEPATKSDLQPSSTDDSVKARQNRLTLASQMKALLGTWASLLFVFVLAGFAVRYTHQSPVTVFIINFIAIVPSNAALGFAVNETLKYVGNTLAGLINTSFGNAVQLISSILLLKTRQVAVLRSSLVGTILQNLLIMTGLSFLLGGLRRRQQYFNAAVAQTMRMFLLLAVPSLTIPTVSQLWGHSTPAGIRGQSRGTAVIIIMSYGMCLFFQLKTHADMFHEPSEKTPRADKEKGEAARTMASVGAVSALVGAQTHQEPLVYDQKDEDDLPELTRFMALGSVLFLTALLAINAEFATSIQGIMHSHGVTASFMGIVVLPILSNDPFAIDAAMKDNLDISIALTLERCMQTALMVIPLIVLIAWGMGVEGMSLDFDGFSVAALFASIITVTYVVQEGKSNW</sequence>
<evidence type="ECO:0000256" key="3">
    <source>
        <dbReference type="ARBA" id="ARBA00022448"/>
    </source>
</evidence>
<feature type="domain" description="Sodium/calcium exchanger membrane region" evidence="9">
    <location>
        <begin position="279"/>
        <end position="400"/>
    </location>
</feature>
<evidence type="ECO:0000256" key="4">
    <source>
        <dbReference type="ARBA" id="ARBA00022692"/>
    </source>
</evidence>
<feature type="transmembrane region" description="Helical" evidence="8">
    <location>
        <begin position="374"/>
        <end position="393"/>
    </location>
</feature>
<reference evidence="10" key="1">
    <citation type="submission" date="2023-04" db="EMBL/GenBank/DDBJ databases">
        <title>Black Yeasts Isolated from many extreme environments.</title>
        <authorList>
            <person name="Coleine C."/>
            <person name="Stajich J.E."/>
            <person name="Selbmann L."/>
        </authorList>
    </citation>
    <scope>NUCLEOTIDE SEQUENCE</scope>
    <source>
        <strain evidence="10">CCFEE 5312</strain>
    </source>
</reference>
<dbReference type="InterPro" id="IPR044880">
    <property type="entry name" value="NCX_ion-bd_dom_sf"/>
</dbReference>
<comment type="caution">
    <text evidence="10">The sequence shown here is derived from an EMBL/GenBank/DDBJ whole genome shotgun (WGS) entry which is preliminary data.</text>
</comment>
<dbReference type="GO" id="GO:0015369">
    <property type="term" value="F:calcium:proton antiporter activity"/>
    <property type="evidence" value="ECO:0007669"/>
    <property type="project" value="TreeGrafter"/>
</dbReference>
<dbReference type="InterPro" id="IPR004713">
    <property type="entry name" value="CaH_exchang"/>
</dbReference>
<evidence type="ECO:0000256" key="8">
    <source>
        <dbReference type="SAM" id="Phobius"/>
    </source>
</evidence>
<keyword evidence="7 8" id="KW-0472">Membrane</keyword>
<feature type="transmembrane region" description="Helical" evidence="8">
    <location>
        <begin position="126"/>
        <end position="144"/>
    </location>
</feature>
<accession>A0AAJ0DCZ4</accession>
<evidence type="ECO:0000256" key="7">
    <source>
        <dbReference type="ARBA" id="ARBA00023136"/>
    </source>
</evidence>